<protein>
    <submittedName>
        <fullName evidence="3">AAA family ATPase</fullName>
    </submittedName>
</protein>
<dbReference type="Pfam" id="PF13173">
    <property type="entry name" value="AAA_14"/>
    <property type="match status" value="1"/>
</dbReference>
<comment type="caution">
    <text evidence="3">The sequence shown here is derived from an EMBL/GenBank/DDBJ whole genome shotgun (WGS) entry which is preliminary data.</text>
</comment>
<reference evidence="3" key="1">
    <citation type="journal article" date="2021" name="PeerJ">
        <title>Extensive microbial diversity within the chicken gut microbiome revealed by metagenomics and culture.</title>
        <authorList>
            <person name="Gilroy R."/>
            <person name="Ravi A."/>
            <person name="Getino M."/>
            <person name="Pursley I."/>
            <person name="Horton D.L."/>
            <person name="Alikhan N.F."/>
            <person name="Baker D."/>
            <person name="Gharbi K."/>
            <person name="Hall N."/>
            <person name="Watson M."/>
            <person name="Adriaenssens E.M."/>
            <person name="Foster-Nyarko E."/>
            <person name="Jarju S."/>
            <person name="Secka A."/>
            <person name="Antonio M."/>
            <person name="Oren A."/>
            <person name="Chaudhuri R.R."/>
            <person name="La Ragione R."/>
            <person name="Hildebrand F."/>
            <person name="Pallen M.J."/>
        </authorList>
    </citation>
    <scope>NUCLEOTIDE SEQUENCE</scope>
    <source>
        <strain evidence="3">Gambia11-129</strain>
    </source>
</reference>
<accession>A0A9D1PSJ2</accession>
<evidence type="ECO:0000259" key="2">
    <source>
        <dbReference type="Pfam" id="PF13635"/>
    </source>
</evidence>
<proteinExistence type="predicted"/>
<name>A0A9D1PSJ2_9SPIO</name>
<dbReference type="AlphaFoldDB" id="A0A9D1PSJ2"/>
<evidence type="ECO:0000313" key="3">
    <source>
        <dbReference type="EMBL" id="HIV98778.1"/>
    </source>
</evidence>
<dbReference type="PANTHER" id="PTHR43566">
    <property type="entry name" value="CONSERVED PROTEIN"/>
    <property type="match status" value="1"/>
</dbReference>
<dbReference type="Proteomes" id="UP000823936">
    <property type="component" value="Unassembled WGS sequence"/>
</dbReference>
<dbReference type="Pfam" id="PF13635">
    <property type="entry name" value="DUF4143"/>
    <property type="match status" value="1"/>
</dbReference>
<reference evidence="3" key="2">
    <citation type="submission" date="2021-04" db="EMBL/GenBank/DDBJ databases">
        <authorList>
            <person name="Gilroy R."/>
        </authorList>
    </citation>
    <scope>NUCLEOTIDE SEQUENCE</scope>
    <source>
        <strain evidence="3">Gambia11-129</strain>
    </source>
</reference>
<feature type="domain" description="DUF4143" evidence="2">
    <location>
        <begin position="177"/>
        <end position="332"/>
    </location>
</feature>
<dbReference type="InterPro" id="IPR027417">
    <property type="entry name" value="P-loop_NTPase"/>
</dbReference>
<dbReference type="SUPFAM" id="SSF52540">
    <property type="entry name" value="P-loop containing nucleoside triphosphate hydrolases"/>
    <property type="match status" value="1"/>
</dbReference>
<feature type="domain" description="AAA" evidence="1">
    <location>
        <begin position="16"/>
        <end position="137"/>
    </location>
</feature>
<sequence length="390" mass="45129">MRYIKRVLDISHDLERKSQFLFGPRQTGKTSWSREELDGVSYRFNLLDKKLVKALQDDPALFAGMLRREGIDRGLVVVDEIQKLPFLLDEVHNLIESTDIRFLLTGSSARRLREQGTNLLGGRAGWKEMYPLVWPEIKEDAPELDSVFRSGLIPAMYLSDDPDSDLFDYVQLYLNEEIQAEGLVRNLPSFERFLEVAALSNSEMLNYENISKDVGVSRSAVISWFQILYDTLIAFEVPAYTKTKKRKAYASSKFYMFDLGVIRHLLGFEKIEAGSTEYGKFFETYMAMEMRAYIGYRSRPKLNITPLGYWRSLSGFEVNFILMEKVAIETKTTRRHTARDLKGLKALKEEGLFSRYILVCNDDYAQTTEEGIEIVPWRQFLDELWAGKIV</sequence>
<evidence type="ECO:0000313" key="4">
    <source>
        <dbReference type="Proteomes" id="UP000823936"/>
    </source>
</evidence>
<dbReference type="EMBL" id="DXHU01000015">
    <property type="protein sequence ID" value="HIV98778.1"/>
    <property type="molecule type" value="Genomic_DNA"/>
</dbReference>
<gene>
    <name evidence="3" type="ORF">IAB12_03235</name>
</gene>
<dbReference type="InterPro" id="IPR041682">
    <property type="entry name" value="AAA_14"/>
</dbReference>
<dbReference type="InterPro" id="IPR025420">
    <property type="entry name" value="DUF4143"/>
</dbReference>
<organism evidence="3 4">
    <name type="scientific">Candidatus Ornithospirochaeta avicola</name>
    <dbReference type="NCBI Taxonomy" id="2840896"/>
    <lineage>
        <taxon>Bacteria</taxon>
        <taxon>Pseudomonadati</taxon>
        <taxon>Spirochaetota</taxon>
        <taxon>Spirochaetia</taxon>
        <taxon>Spirochaetales</taxon>
        <taxon>Spirochaetaceae</taxon>
        <taxon>Spirochaetaceae incertae sedis</taxon>
        <taxon>Candidatus Ornithospirochaeta</taxon>
    </lineage>
</organism>
<dbReference type="PANTHER" id="PTHR43566:SF2">
    <property type="entry name" value="DUF4143 DOMAIN-CONTAINING PROTEIN"/>
    <property type="match status" value="1"/>
</dbReference>
<evidence type="ECO:0000259" key="1">
    <source>
        <dbReference type="Pfam" id="PF13173"/>
    </source>
</evidence>